<dbReference type="AlphaFoldDB" id="A0A101EP23"/>
<dbReference type="GO" id="GO:0005304">
    <property type="term" value="F:L-valine transmembrane transporter activity"/>
    <property type="evidence" value="ECO:0007669"/>
    <property type="project" value="TreeGrafter"/>
</dbReference>
<dbReference type="GO" id="GO:0015188">
    <property type="term" value="F:L-isoleucine transmembrane transporter activity"/>
    <property type="evidence" value="ECO:0007669"/>
    <property type="project" value="TreeGrafter"/>
</dbReference>
<dbReference type="InterPro" id="IPR003439">
    <property type="entry name" value="ABC_transporter-like_ATP-bd"/>
</dbReference>
<keyword evidence="2" id="KW-0547">Nucleotide-binding</keyword>
<dbReference type="InterPro" id="IPR051120">
    <property type="entry name" value="ABC_AA/LPS_Transport"/>
</dbReference>
<name>A0A101EP23_9THEM</name>
<dbReference type="InterPro" id="IPR027417">
    <property type="entry name" value="P-loop_NTPase"/>
</dbReference>
<dbReference type="PANTHER" id="PTHR45772">
    <property type="entry name" value="CONSERVED COMPONENT OF ABC TRANSPORTER FOR NATURAL AMINO ACIDS-RELATED"/>
    <property type="match status" value="1"/>
</dbReference>
<keyword evidence="3" id="KW-0067">ATP-binding</keyword>
<dbReference type="EMBL" id="LGFG01000204">
    <property type="protein sequence ID" value="KUK22282.1"/>
    <property type="molecule type" value="Genomic_DNA"/>
</dbReference>
<dbReference type="Pfam" id="PF12399">
    <property type="entry name" value="BCA_ABC_TP_C"/>
    <property type="match status" value="1"/>
</dbReference>
<dbReference type="SMART" id="SM00382">
    <property type="entry name" value="AAA"/>
    <property type="match status" value="1"/>
</dbReference>
<protein>
    <submittedName>
        <fullName evidence="5">ABC transporter related</fullName>
    </submittedName>
</protein>
<evidence type="ECO:0000259" key="4">
    <source>
        <dbReference type="PROSITE" id="PS50893"/>
    </source>
</evidence>
<dbReference type="GO" id="GO:0015192">
    <property type="term" value="F:L-phenylalanine transmembrane transporter activity"/>
    <property type="evidence" value="ECO:0007669"/>
    <property type="project" value="TreeGrafter"/>
</dbReference>
<dbReference type="Pfam" id="PF00005">
    <property type="entry name" value="ABC_tran"/>
    <property type="match status" value="1"/>
</dbReference>
<accession>A0A101EP23</accession>
<feature type="domain" description="ABC transporter" evidence="4">
    <location>
        <begin position="2"/>
        <end position="250"/>
    </location>
</feature>
<dbReference type="GO" id="GO:0005886">
    <property type="term" value="C:plasma membrane"/>
    <property type="evidence" value="ECO:0007669"/>
    <property type="project" value="TreeGrafter"/>
</dbReference>
<evidence type="ECO:0000256" key="2">
    <source>
        <dbReference type="ARBA" id="ARBA00022741"/>
    </source>
</evidence>
<evidence type="ECO:0000313" key="6">
    <source>
        <dbReference type="Proteomes" id="UP000058636"/>
    </source>
</evidence>
<gene>
    <name evidence="5" type="ORF">XD57_1621</name>
</gene>
<proteinExistence type="predicted"/>
<dbReference type="GO" id="GO:0016887">
    <property type="term" value="F:ATP hydrolysis activity"/>
    <property type="evidence" value="ECO:0007669"/>
    <property type="project" value="InterPro"/>
</dbReference>
<sequence>MLKLDHVTKKFGGLIAVNDVSINIEKGKLAGLIGPNGAGKTTIFNIITGVYRPENGRVYFKDREITGEKPHRITSLGVARTFQNIKLFYRMTVLDNVRVACHFRLKASILSAVFDLPGYSKQEKSITEESLKLLEAVGLYELRNERASSLPYGHQRKLEIARALATRPELLLLDEPAAGMNPEETLDLMKFIVRIRNEFDLTILLIEHDMKVVMGICEEITVLDHGNIIARGTPLEIQNNPEVIKAYLGSGAYARG</sequence>
<comment type="caution">
    <text evidence="5">The sequence shown here is derived from an EMBL/GenBank/DDBJ whole genome shotgun (WGS) entry which is preliminary data.</text>
</comment>
<dbReference type="PATRIC" id="fig|93930.3.peg.759"/>
<dbReference type="Proteomes" id="UP000058636">
    <property type="component" value="Unassembled WGS sequence"/>
</dbReference>
<dbReference type="GO" id="GO:0015808">
    <property type="term" value="P:L-alanine transport"/>
    <property type="evidence" value="ECO:0007669"/>
    <property type="project" value="TreeGrafter"/>
</dbReference>
<dbReference type="PANTHER" id="PTHR45772:SF7">
    <property type="entry name" value="AMINO ACID ABC TRANSPORTER ATP-BINDING PROTEIN"/>
    <property type="match status" value="1"/>
</dbReference>
<evidence type="ECO:0000256" key="3">
    <source>
        <dbReference type="ARBA" id="ARBA00022840"/>
    </source>
</evidence>
<dbReference type="GO" id="GO:0005524">
    <property type="term" value="F:ATP binding"/>
    <property type="evidence" value="ECO:0007669"/>
    <property type="project" value="UniProtKB-KW"/>
</dbReference>
<dbReference type="GO" id="GO:1903806">
    <property type="term" value="P:L-isoleucine import across plasma membrane"/>
    <property type="evidence" value="ECO:0007669"/>
    <property type="project" value="TreeGrafter"/>
</dbReference>
<dbReference type="PROSITE" id="PS50893">
    <property type="entry name" value="ABC_TRANSPORTER_2"/>
    <property type="match status" value="1"/>
</dbReference>
<evidence type="ECO:0000256" key="1">
    <source>
        <dbReference type="ARBA" id="ARBA00022448"/>
    </source>
</evidence>
<keyword evidence="1" id="KW-0813">Transport</keyword>
<dbReference type="GO" id="GO:1903805">
    <property type="term" value="P:L-valine import across plasma membrane"/>
    <property type="evidence" value="ECO:0007669"/>
    <property type="project" value="TreeGrafter"/>
</dbReference>
<dbReference type="GO" id="GO:0042941">
    <property type="term" value="P:D-alanine transmembrane transport"/>
    <property type="evidence" value="ECO:0007669"/>
    <property type="project" value="TreeGrafter"/>
</dbReference>
<dbReference type="CDD" id="cd03219">
    <property type="entry name" value="ABC_Mj1267_LivG_branched"/>
    <property type="match status" value="1"/>
</dbReference>
<dbReference type="InterPro" id="IPR032823">
    <property type="entry name" value="BCA_ABC_TP_C"/>
</dbReference>
<evidence type="ECO:0000313" key="5">
    <source>
        <dbReference type="EMBL" id="KUK22282.1"/>
    </source>
</evidence>
<organism evidence="5 6">
    <name type="scientific">Thermotoga petrophila</name>
    <dbReference type="NCBI Taxonomy" id="93929"/>
    <lineage>
        <taxon>Bacteria</taxon>
        <taxon>Thermotogati</taxon>
        <taxon>Thermotogota</taxon>
        <taxon>Thermotogae</taxon>
        <taxon>Thermotogales</taxon>
        <taxon>Thermotogaceae</taxon>
        <taxon>Thermotoga</taxon>
    </lineage>
</organism>
<reference evidence="5 6" key="1">
    <citation type="journal article" date="2015" name="MBio">
        <title>Genome-Resolved Metagenomic Analysis Reveals Roles for Candidate Phyla and Other Microbial Community Members in Biogeochemical Transformations in Oil Reservoirs.</title>
        <authorList>
            <person name="Hu P."/>
            <person name="Tom L."/>
            <person name="Singh A."/>
            <person name="Thomas B.C."/>
            <person name="Baker B.J."/>
            <person name="Piceno Y.M."/>
            <person name="Andersen G.L."/>
            <person name="Banfield J.F."/>
        </authorList>
    </citation>
    <scope>NUCLEOTIDE SEQUENCE [LARGE SCALE GENOMIC DNA]</scope>
    <source>
        <strain evidence="5">46_26</strain>
    </source>
</reference>
<dbReference type="SUPFAM" id="SSF52540">
    <property type="entry name" value="P-loop containing nucleoside triphosphate hydrolases"/>
    <property type="match status" value="1"/>
</dbReference>
<dbReference type="InterPro" id="IPR003593">
    <property type="entry name" value="AAA+_ATPase"/>
</dbReference>
<dbReference type="FunFam" id="3.40.50.300:FF:000421">
    <property type="entry name" value="Branched-chain amino acid ABC transporter ATP-binding protein"/>
    <property type="match status" value="1"/>
</dbReference>
<dbReference type="Gene3D" id="3.40.50.300">
    <property type="entry name" value="P-loop containing nucleotide triphosphate hydrolases"/>
    <property type="match status" value="1"/>
</dbReference>